<evidence type="ECO:0000313" key="9">
    <source>
        <dbReference type="EMBL" id="KAE8715856.1"/>
    </source>
</evidence>
<dbReference type="PRINTS" id="PR00762">
    <property type="entry name" value="CLCHANNEL"/>
</dbReference>
<dbReference type="Gene3D" id="1.10.3080.10">
    <property type="entry name" value="Clc chloride channel"/>
    <property type="match status" value="1"/>
</dbReference>
<keyword evidence="2 7" id="KW-0812">Transmembrane</keyword>
<dbReference type="SUPFAM" id="SSF54631">
    <property type="entry name" value="CBS-domain pair"/>
    <property type="match status" value="1"/>
</dbReference>
<gene>
    <name evidence="9" type="ORF">F3Y22_tig00110159pilonHSYRG00014</name>
</gene>
<feature type="domain" description="Retrovirus-related Pol polyprotein from transposon TNT 1-94-like beta-barrel" evidence="8">
    <location>
        <begin position="797"/>
        <end position="874"/>
    </location>
</feature>
<feature type="transmembrane region" description="Helical" evidence="7">
    <location>
        <begin position="506"/>
        <end position="529"/>
    </location>
</feature>
<evidence type="ECO:0000259" key="8">
    <source>
        <dbReference type="Pfam" id="PF22936"/>
    </source>
</evidence>
<dbReference type="InterPro" id="IPR054722">
    <property type="entry name" value="PolX-like_BBD"/>
</dbReference>
<evidence type="ECO:0000256" key="7">
    <source>
        <dbReference type="SAM" id="Phobius"/>
    </source>
</evidence>
<keyword evidence="4 7" id="KW-1133">Transmembrane helix</keyword>
<keyword evidence="5" id="KW-0129">CBS domain</keyword>
<dbReference type="PANTHER" id="PTHR11689:SF67">
    <property type="entry name" value="CHLORIDE CHANNEL PROTEIN CLC-A"/>
    <property type="match status" value="1"/>
</dbReference>
<feature type="transmembrane region" description="Helical" evidence="7">
    <location>
        <begin position="45"/>
        <end position="69"/>
    </location>
</feature>
<comment type="caution">
    <text evidence="9">The sequence shown here is derived from an EMBL/GenBank/DDBJ whole genome shotgun (WGS) entry which is preliminary data.</text>
</comment>
<evidence type="ECO:0000256" key="3">
    <source>
        <dbReference type="ARBA" id="ARBA00022737"/>
    </source>
</evidence>
<sequence length="914" mass="102133">MITSSSLYIIHTKRKDNNQLVHSFHGRGGTSNYHRSRVQVLQYVFFKWLLAFLVGLLTGLIITLINLAIEKITGYKLLVIVGFIKDESRFWNSRNQGLNLVRCYNTACQGLTHAAGNLPVGMMIVGSIGAVSADLDLGKEGPLVHIASCIASLLAQGGPDNYRLKWHWLRYFNNDRDLRDIITCGSSSGVCSAFRAAVGAVVVVVLRAFMEICSSGKCSLFGTGGLILFDICDVKVLRIYNLINLKGKLHKLLALGLLPIILMGAGCGRLLGMLMGPYTDLDQGLYVVLGTVATILTELHGLILRAHLVQALKKKWFLIEKRQTMEWEVREKFNWIELSERELKIEQDGLIHQEMEMYVDLHLLTNITHYTVVESMSVAKAMVLFRQVGIRHMLIVPKYQGAGMVDLQQASVQSPVNTTVTSSSYGSSVLSSVQHIPKQDVIKLTESTYLFWKHQVTLIIDGYGLLAYISGDSLAPSQFVANESGQLEENPVYDVHRQQDKLLASWLLTTVSMEVLLHLTGFTFARTIWNAVSRLFGVRSSAKISSLRHNLHYQRKVGLIVIDYLAKIKTIFDLLNAVGCDVLEQEQVSVILAGLSMEFESIIAIASRDVVSLDSLTEMLLDCEARKKDFLSDDIAANMVIQPKEENGSRSQAVTKTDTTEKQFYSMRGQQGGYRGRGRGRFNNSNRPQCQLCGKFGHIVQRCYRHFDRDFTGVANEDQSAEQWKKPSEHIIPVNGHAYNHTLNSHVMNTFPGDCVAHPTSTEGQESFVHTAPIAFVSTVPSMAPAHSVPKHSNVLWYPDTSATHHVSNDLVPFNSGMSYKGNNTLLMGNGEGIKIDHVGQGFLSSSFRPLVLQNMLHVPHIKKKLLSVSQFTRDNNVFIEFHPFECLMKDAQTRTIMLRGKLTRKGLYQLLLY</sequence>
<dbReference type="SUPFAM" id="SSF81340">
    <property type="entry name" value="Clc chloride channel"/>
    <property type="match status" value="1"/>
</dbReference>
<dbReference type="Pfam" id="PF22936">
    <property type="entry name" value="Pol_BBD"/>
    <property type="match status" value="1"/>
</dbReference>
<dbReference type="EMBL" id="VEPZ02000856">
    <property type="protein sequence ID" value="KAE8715856.1"/>
    <property type="molecule type" value="Genomic_DNA"/>
</dbReference>
<dbReference type="Pfam" id="PF00654">
    <property type="entry name" value="Voltage_CLC"/>
    <property type="match status" value="1"/>
</dbReference>
<dbReference type="GO" id="GO:0009705">
    <property type="term" value="C:plant-type vacuole membrane"/>
    <property type="evidence" value="ECO:0007669"/>
    <property type="project" value="TreeGrafter"/>
</dbReference>
<dbReference type="Pfam" id="PF14223">
    <property type="entry name" value="Retrotran_gag_2"/>
    <property type="match status" value="1"/>
</dbReference>
<dbReference type="AlphaFoldDB" id="A0A6A3BFL1"/>
<evidence type="ECO:0000256" key="5">
    <source>
        <dbReference type="ARBA" id="ARBA00023122"/>
    </source>
</evidence>
<keyword evidence="6 7" id="KW-0472">Membrane</keyword>
<evidence type="ECO:0000256" key="6">
    <source>
        <dbReference type="ARBA" id="ARBA00023136"/>
    </source>
</evidence>
<dbReference type="InterPro" id="IPR046342">
    <property type="entry name" value="CBS_dom_sf"/>
</dbReference>
<dbReference type="PANTHER" id="PTHR11689">
    <property type="entry name" value="CHLORIDE CHANNEL PROTEIN CLC FAMILY MEMBER"/>
    <property type="match status" value="1"/>
</dbReference>
<accession>A0A6A3BFL1</accession>
<keyword evidence="3" id="KW-0677">Repeat</keyword>
<dbReference type="InterPro" id="IPR014743">
    <property type="entry name" value="Cl-channel_core"/>
</dbReference>
<evidence type="ECO:0000256" key="4">
    <source>
        <dbReference type="ARBA" id="ARBA00022989"/>
    </source>
</evidence>
<dbReference type="InterPro" id="IPR001807">
    <property type="entry name" value="ClC"/>
</dbReference>
<dbReference type="Proteomes" id="UP000436088">
    <property type="component" value="Unassembled WGS sequence"/>
</dbReference>
<dbReference type="GO" id="GO:0015108">
    <property type="term" value="F:chloride transmembrane transporter activity"/>
    <property type="evidence" value="ECO:0007669"/>
    <property type="project" value="InterPro"/>
</dbReference>
<dbReference type="GO" id="GO:0009671">
    <property type="term" value="F:nitrate:proton symporter activity"/>
    <property type="evidence" value="ECO:0007669"/>
    <property type="project" value="TreeGrafter"/>
</dbReference>
<name>A0A6A3BFL1_HIBSY</name>
<feature type="transmembrane region" description="Helical" evidence="7">
    <location>
        <begin position="252"/>
        <end position="272"/>
    </location>
</feature>
<keyword evidence="10" id="KW-1185">Reference proteome</keyword>
<organism evidence="9 10">
    <name type="scientific">Hibiscus syriacus</name>
    <name type="common">Rose of Sharon</name>
    <dbReference type="NCBI Taxonomy" id="106335"/>
    <lineage>
        <taxon>Eukaryota</taxon>
        <taxon>Viridiplantae</taxon>
        <taxon>Streptophyta</taxon>
        <taxon>Embryophyta</taxon>
        <taxon>Tracheophyta</taxon>
        <taxon>Spermatophyta</taxon>
        <taxon>Magnoliopsida</taxon>
        <taxon>eudicotyledons</taxon>
        <taxon>Gunneridae</taxon>
        <taxon>Pentapetalae</taxon>
        <taxon>rosids</taxon>
        <taxon>malvids</taxon>
        <taxon>Malvales</taxon>
        <taxon>Malvaceae</taxon>
        <taxon>Malvoideae</taxon>
        <taxon>Hibiscus</taxon>
    </lineage>
</organism>
<evidence type="ECO:0000256" key="2">
    <source>
        <dbReference type="ARBA" id="ARBA00022692"/>
    </source>
</evidence>
<evidence type="ECO:0000256" key="1">
    <source>
        <dbReference type="ARBA" id="ARBA00004141"/>
    </source>
</evidence>
<feature type="transmembrane region" description="Helical" evidence="7">
    <location>
        <begin position="284"/>
        <end position="304"/>
    </location>
</feature>
<proteinExistence type="predicted"/>
<reference evidence="9" key="1">
    <citation type="submission" date="2019-09" db="EMBL/GenBank/DDBJ databases">
        <title>Draft genome information of white flower Hibiscus syriacus.</title>
        <authorList>
            <person name="Kim Y.-M."/>
        </authorList>
    </citation>
    <scope>NUCLEOTIDE SEQUENCE [LARGE SCALE GENOMIC DNA]</scope>
    <source>
        <strain evidence="9">YM2019G1</strain>
    </source>
</reference>
<protein>
    <submittedName>
        <fullName evidence="9">Chloride channel protein CLC-a</fullName>
    </submittedName>
</protein>
<evidence type="ECO:0000313" key="10">
    <source>
        <dbReference type="Proteomes" id="UP000436088"/>
    </source>
</evidence>
<comment type="subcellular location">
    <subcellularLocation>
        <location evidence="1">Membrane</location>
        <topology evidence="1">Multi-pass membrane protein</topology>
    </subcellularLocation>
</comment>
<dbReference type="InterPro" id="IPR051280">
    <property type="entry name" value="Cl-channel/antiporter"/>
</dbReference>